<accession>A0A2D3VJ09</accession>
<dbReference type="AlphaFoldDB" id="A0A2D3VJ09"/>
<feature type="transmembrane region" description="Helical" evidence="11">
    <location>
        <begin position="47"/>
        <end position="66"/>
    </location>
</feature>
<comment type="similarity">
    <text evidence="3 11">Belongs to the cytochrome c oxidase VIIc family.</text>
</comment>
<keyword evidence="7 11" id="KW-1133">Transmembrane helix</keyword>
<sequence>MLAARTATTIGRRAFSTTRPQLGSPYHYPEGPRSNIPFNPLTRFFAFRFWGFMATGFGLPFGIAVWQTKKNQ</sequence>
<comment type="subcellular location">
    <subcellularLocation>
        <location evidence="1 11">Mitochondrion inner membrane</location>
        <topology evidence="1 11">Single-pass membrane protein</topology>
    </subcellularLocation>
</comment>
<evidence type="ECO:0000313" key="12">
    <source>
        <dbReference type="EMBL" id="CZT25442.1"/>
    </source>
</evidence>
<dbReference type="EMBL" id="FJUY01000027">
    <property type="protein sequence ID" value="CZT25442.1"/>
    <property type="molecule type" value="Genomic_DNA"/>
</dbReference>
<dbReference type="InterPro" id="IPR036636">
    <property type="entry name" value="COX7C/Cox8_sf"/>
</dbReference>
<dbReference type="GeneID" id="35606201"/>
<name>A0A2D3VJ09_9PEZI</name>
<dbReference type="PANTHER" id="PTHR13313">
    <property type="entry name" value="CYTOCHROME C OXIDASE SUBUNIT VIIC"/>
    <property type="match status" value="1"/>
</dbReference>
<dbReference type="PANTHER" id="PTHR13313:SF0">
    <property type="entry name" value="CYTOCHROME C OXIDASE SUBUNIT 7C, MITOCHONDRIAL"/>
    <property type="match status" value="1"/>
</dbReference>
<evidence type="ECO:0000256" key="6">
    <source>
        <dbReference type="ARBA" id="ARBA00022946"/>
    </source>
</evidence>
<keyword evidence="9 11" id="KW-0472">Membrane</keyword>
<keyword evidence="4 11" id="KW-0812">Transmembrane</keyword>
<dbReference type="GO" id="GO:0005743">
    <property type="term" value="C:mitochondrial inner membrane"/>
    <property type="evidence" value="ECO:0007669"/>
    <property type="project" value="UniProtKB-SubCell"/>
</dbReference>
<comment type="function">
    <text evidence="11">Component of the cytochrome c oxidase, the last enzyme in the mitochondrial electron transport chain which drives oxidative phosphorylation. The respiratory chain contains 3 multisubunit complexes succinate dehydrogenase (complex II, CII), ubiquinol-cytochrome c oxidoreductase (cytochrome b-c1 complex, complex III, CIII) and cytochrome c oxidase (complex IV, CIV), that cooperate to transfer electrons derived from NADH and succinate to molecular oxygen, creating an electrochemical gradient over the inner membrane that drives transmembrane transport and the ATP synthase. Cytochrome c oxidase is the component of the respiratory chain that catalyzes the reduction of oxygen to water. Electrons originating from reduced cytochrome c in the intermembrane space (IMS) are transferred via the dinuclear copper A center (CU(A)) of subunit 2 and heme A of subunit 1 to the active site in subunit 1, a binuclear center (BNC) formed by heme A3 and copper B (CU(B)). The BNC reduces molecular oxygen to 2 water molecules using 4 electrons from cytochrome c in the IMS and 4 protons from the mitochondrial matrix.</text>
</comment>
<dbReference type="GO" id="GO:0006123">
    <property type="term" value="P:mitochondrial electron transport, cytochrome c to oxygen"/>
    <property type="evidence" value="ECO:0007669"/>
    <property type="project" value="UniProtKB-UniRule"/>
</dbReference>
<evidence type="ECO:0000256" key="4">
    <source>
        <dbReference type="ARBA" id="ARBA00022692"/>
    </source>
</evidence>
<keyword evidence="8 11" id="KW-0496">Mitochondrion</keyword>
<dbReference type="InterPro" id="IPR004202">
    <property type="entry name" value="COX7C/Cox8"/>
</dbReference>
<keyword evidence="13" id="KW-1185">Reference proteome</keyword>
<keyword evidence="5 11" id="KW-0999">Mitochondrion inner membrane</keyword>
<comment type="pathway">
    <text evidence="2 11">Energy metabolism; oxidative phosphorylation.</text>
</comment>
<evidence type="ECO:0000256" key="5">
    <source>
        <dbReference type="ARBA" id="ARBA00022792"/>
    </source>
</evidence>
<dbReference type="GO" id="GO:0045277">
    <property type="term" value="C:respiratory chain complex IV"/>
    <property type="evidence" value="ECO:0007669"/>
    <property type="project" value="UniProtKB-UniRule"/>
</dbReference>
<dbReference type="Proteomes" id="UP000225277">
    <property type="component" value="Unassembled WGS sequence"/>
</dbReference>
<dbReference type="Gene3D" id="4.10.49.10">
    <property type="entry name" value="Cytochrome c oxidase subunit VIIc"/>
    <property type="match status" value="1"/>
</dbReference>
<protein>
    <recommendedName>
        <fullName evidence="10 11">Cytochrome c oxidase subunit 8, mitochondrial</fullName>
    </recommendedName>
    <alternativeName>
        <fullName evidence="11">Cytochrome c oxidase polypeptide VIII</fullName>
    </alternativeName>
</protein>
<dbReference type="RefSeq" id="XP_023632165.1">
    <property type="nucleotide sequence ID" value="XM_023776397.1"/>
</dbReference>
<dbReference type="STRING" id="112498.A0A2D3VJ09"/>
<keyword evidence="6 11" id="KW-0809">Transit peptide</keyword>
<evidence type="ECO:0000313" key="13">
    <source>
        <dbReference type="Proteomes" id="UP000225277"/>
    </source>
</evidence>
<proteinExistence type="inferred from homology"/>
<dbReference type="Pfam" id="PF02935">
    <property type="entry name" value="COX7C"/>
    <property type="match status" value="1"/>
</dbReference>
<comment type="subunit">
    <text evidence="11">Component of the cytochrome c oxidase (complex IV, CIV), a multisubunit enzyme composed of a catalytic core of 3 subunits and several supernumerary subunits. The complex exists as a monomer or a dimer and forms supercomplexes (SCs) in the inner mitochondrial membrane with ubiquinol-cytochrome c oxidoreductase (cytochrome b-c1 complex, complex III, CIII).</text>
</comment>
<dbReference type="FunFam" id="4.10.49.10:FF:000001">
    <property type="entry name" value="Cytochrome c oxidase subunit 7C"/>
    <property type="match status" value="1"/>
</dbReference>
<evidence type="ECO:0000256" key="1">
    <source>
        <dbReference type="ARBA" id="ARBA00004434"/>
    </source>
</evidence>
<dbReference type="UniPathway" id="UPA00705"/>
<evidence type="ECO:0000256" key="3">
    <source>
        <dbReference type="ARBA" id="ARBA00010514"/>
    </source>
</evidence>
<evidence type="ECO:0000256" key="2">
    <source>
        <dbReference type="ARBA" id="ARBA00004673"/>
    </source>
</evidence>
<evidence type="ECO:0000256" key="11">
    <source>
        <dbReference type="RuleBase" id="RU368123"/>
    </source>
</evidence>
<gene>
    <name evidence="12" type="ORF">RCC_11174</name>
</gene>
<organism evidence="12 13">
    <name type="scientific">Ramularia collo-cygni</name>
    <dbReference type="NCBI Taxonomy" id="112498"/>
    <lineage>
        <taxon>Eukaryota</taxon>
        <taxon>Fungi</taxon>
        <taxon>Dikarya</taxon>
        <taxon>Ascomycota</taxon>
        <taxon>Pezizomycotina</taxon>
        <taxon>Dothideomycetes</taxon>
        <taxon>Dothideomycetidae</taxon>
        <taxon>Mycosphaerellales</taxon>
        <taxon>Mycosphaerellaceae</taxon>
        <taxon>Ramularia</taxon>
    </lineage>
</organism>
<dbReference type="SUPFAM" id="SSF81427">
    <property type="entry name" value="Mitochondrial cytochrome c oxidase subunit VIIc (aka VIIIa)"/>
    <property type="match status" value="1"/>
</dbReference>
<evidence type="ECO:0000256" key="9">
    <source>
        <dbReference type="ARBA" id="ARBA00023136"/>
    </source>
</evidence>
<evidence type="ECO:0000256" key="10">
    <source>
        <dbReference type="ARBA" id="ARBA00071004"/>
    </source>
</evidence>
<reference evidence="12 13" key="1">
    <citation type="submission" date="2016-03" db="EMBL/GenBank/DDBJ databases">
        <authorList>
            <person name="Ploux O."/>
        </authorList>
    </citation>
    <scope>NUCLEOTIDE SEQUENCE [LARGE SCALE GENOMIC DNA]</scope>
    <source>
        <strain evidence="12 13">URUG2</strain>
    </source>
</reference>
<dbReference type="OrthoDB" id="9974841at2759"/>
<evidence type="ECO:0000256" key="7">
    <source>
        <dbReference type="ARBA" id="ARBA00022989"/>
    </source>
</evidence>
<evidence type="ECO:0000256" key="8">
    <source>
        <dbReference type="ARBA" id="ARBA00023128"/>
    </source>
</evidence>